<dbReference type="PANTHER" id="PTHR30419">
    <property type="entry name" value="HTH-TYPE TRANSCRIPTIONAL REGULATOR YBHD"/>
    <property type="match status" value="1"/>
</dbReference>
<evidence type="ECO:0000313" key="7">
    <source>
        <dbReference type="Proteomes" id="UP000002734"/>
    </source>
</evidence>
<keyword evidence="3" id="KW-0238">DNA-binding</keyword>
<dbReference type="Pfam" id="PF03466">
    <property type="entry name" value="LysR_substrate"/>
    <property type="match status" value="1"/>
</dbReference>
<dbReference type="PROSITE" id="PS50931">
    <property type="entry name" value="HTH_LYSR"/>
    <property type="match status" value="1"/>
</dbReference>
<organism evidence="6 7">
    <name type="scientific">Musicola paradisiaca (strain Ech703)</name>
    <name type="common">Dickeya paradisiaca</name>
    <name type="synonym">Dickeya dadantii</name>
    <dbReference type="NCBI Taxonomy" id="579405"/>
    <lineage>
        <taxon>Bacteria</taxon>
        <taxon>Pseudomonadati</taxon>
        <taxon>Pseudomonadota</taxon>
        <taxon>Gammaproteobacteria</taxon>
        <taxon>Enterobacterales</taxon>
        <taxon>Pectobacteriaceae</taxon>
        <taxon>Musicola</taxon>
    </lineage>
</organism>
<dbReference type="InterPro" id="IPR005119">
    <property type="entry name" value="LysR_subst-bd"/>
</dbReference>
<dbReference type="InterPro" id="IPR036388">
    <property type="entry name" value="WH-like_DNA-bd_sf"/>
</dbReference>
<evidence type="ECO:0000256" key="4">
    <source>
        <dbReference type="ARBA" id="ARBA00023163"/>
    </source>
</evidence>
<dbReference type="Gene3D" id="1.10.10.10">
    <property type="entry name" value="Winged helix-like DNA-binding domain superfamily/Winged helix DNA-binding domain"/>
    <property type="match status" value="1"/>
</dbReference>
<feature type="domain" description="HTH lysR-type" evidence="5">
    <location>
        <begin position="18"/>
        <end position="74"/>
    </location>
</feature>
<keyword evidence="7" id="KW-1185">Reference proteome</keyword>
<protein>
    <submittedName>
        <fullName evidence="6">Transcriptional regulator, LysR family</fullName>
    </submittedName>
</protein>
<evidence type="ECO:0000256" key="1">
    <source>
        <dbReference type="ARBA" id="ARBA00009437"/>
    </source>
</evidence>
<dbReference type="InterPro" id="IPR050950">
    <property type="entry name" value="HTH-type_LysR_regulators"/>
</dbReference>
<dbReference type="SUPFAM" id="SSF53850">
    <property type="entry name" value="Periplasmic binding protein-like II"/>
    <property type="match status" value="1"/>
</dbReference>
<accession>C6C8B9</accession>
<dbReference type="Gene3D" id="3.40.190.10">
    <property type="entry name" value="Periplasmic binding protein-like II"/>
    <property type="match status" value="2"/>
</dbReference>
<dbReference type="EMBL" id="CP001654">
    <property type="protein sequence ID" value="ACS86085.1"/>
    <property type="molecule type" value="Genomic_DNA"/>
</dbReference>
<gene>
    <name evidence="6" type="ordered locus">Dd703_2301</name>
</gene>
<name>C6C8B9_MUSP7</name>
<evidence type="ECO:0000256" key="3">
    <source>
        <dbReference type="ARBA" id="ARBA00023125"/>
    </source>
</evidence>
<dbReference type="Proteomes" id="UP000002734">
    <property type="component" value="Chromosome"/>
</dbReference>
<dbReference type="GO" id="GO:0005829">
    <property type="term" value="C:cytosol"/>
    <property type="evidence" value="ECO:0007669"/>
    <property type="project" value="TreeGrafter"/>
</dbReference>
<dbReference type="SUPFAM" id="SSF46785">
    <property type="entry name" value="Winged helix' DNA-binding domain"/>
    <property type="match status" value="1"/>
</dbReference>
<dbReference type="PANTHER" id="PTHR30419:SF8">
    <property type="entry name" value="NITROGEN ASSIMILATION TRANSCRIPTIONAL ACTIVATOR-RELATED"/>
    <property type="match status" value="1"/>
</dbReference>
<dbReference type="GO" id="GO:0003700">
    <property type="term" value="F:DNA-binding transcription factor activity"/>
    <property type="evidence" value="ECO:0007669"/>
    <property type="project" value="InterPro"/>
</dbReference>
<sequence>MMHETSSVLLNRLLACGKFRHIQILLKLAELGSVQRTADAIGITQSSVTQTLAYLEQLLDIPLFLRHARGVTPTPACMAFIPVARHLLQGISDSAECISAYRRMGEGVVRLAASSSAINALLTPSLPLFHAQYPTIQVQLREAEGADQLLAISRQEVDLVIGRRPRKMPDGWYFSALRPDRLIVVASAQHRLAGREVGWSELAEETWVLAPAGSLVREKMDEISRYFPWPLSAYPLVTRSISLFKTLLVQHDLVALLPLSFIGHAIAAGEFCELKIPLVFDVAPMGYMLPGENGRDAARQLADFLGRRFVCLNEAAMPQAVC</sequence>
<dbReference type="RefSeq" id="WP_015853992.1">
    <property type="nucleotide sequence ID" value="NC_012880.1"/>
</dbReference>
<dbReference type="STRING" id="579405.Dd703_2301"/>
<dbReference type="HOGENOM" id="CLU_039613_6_0_6"/>
<keyword evidence="4" id="KW-0804">Transcription</keyword>
<evidence type="ECO:0000259" key="5">
    <source>
        <dbReference type="PROSITE" id="PS50931"/>
    </source>
</evidence>
<evidence type="ECO:0000256" key="2">
    <source>
        <dbReference type="ARBA" id="ARBA00023015"/>
    </source>
</evidence>
<reference evidence="6" key="1">
    <citation type="submission" date="2009-06" db="EMBL/GenBank/DDBJ databases">
        <title>Complete sequence of Dickeya dadantii Ech703.</title>
        <authorList>
            <consortium name="US DOE Joint Genome Institute"/>
            <person name="Lucas S."/>
            <person name="Copeland A."/>
            <person name="Lapidus A."/>
            <person name="Glavina del Rio T."/>
            <person name="Dalin E."/>
            <person name="Tice H."/>
            <person name="Bruce D."/>
            <person name="Goodwin L."/>
            <person name="Pitluck S."/>
            <person name="Chertkov O."/>
            <person name="Brettin T."/>
            <person name="Detter J.C."/>
            <person name="Han C."/>
            <person name="Larimer F."/>
            <person name="Land M."/>
            <person name="Hauser L."/>
            <person name="Kyrpides N."/>
            <person name="Mikhailova N."/>
            <person name="Balakrishnan V."/>
            <person name="Glasner J."/>
            <person name="Perna N.T."/>
        </authorList>
    </citation>
    <scope>NUCLEOTIDE SEQUENCE [LARGE SCALE GENOMIC DNA]</scope>
    <source>
        <strain evidence="6">Ech703</strain>
    </source>
</reference>
<evidence type="ECO:0000313" key="6">
    <source>
        <dbReference type="EMBL" id="ACS86085.1"/>
    </source>
</evidence>
<dbReference type="InterPro" id="IPR000847">
    <property type="entry name" value="LysR_HTH_N"/>
</dbReference>
<proteinExistence type="inferred from homology"/>
<dbReference type="KEGG" id="dda:Dd703_2301"/>
<keyword evidence="2" id="KW-0805">Transcription regulation</keyword>
<comment type="similarity">
    <text evidence="1">Belongs to the LysR transcriptional regulatory family.</text>
</comment>
<dbReference type="Pfam" id="PF00126">
    <property type="entry name" value="HTH_1"/>
    <property type="match status" value="1"/>
</dbReference>
<dbReference type="AlphaFoldDB" id="C6C8B9"/>
<dbReference type="InterPro" id="IPR036390">
    <property type="entry name" value="WH_DNA-bd_sf"/>
</dbReference>
<dbReference type="eggNOG" id="COG0583">
    <property type="taxonomic scope" value="Bacteria"/>
</dbReference>
<dbReference type="GO" id="GO:0003677">
    <property type="term" value="F:DNA binding"/>
    <property type="evidence" value="ECO:0007669"/>
    <property type="project" value="UniProtKB-KW"/>
</dbReference>